<dbReference type="Proteomes" id="UP000230638">
    <property type="component" value="Unassembled WGS sequence"/>
</dbReference>
<protein>
    <submittedName>
        <fullName evidence="2">Uncharacterized protein</fullName>
    </submittedName>
</protein>
<organism evidence="2 3">
    <name type="scientific">Candidatus Lloydbacteria bacterium CG22_combo_CG10-13_8_21_14_all_47_15</name>
    <dbReference type="NCBI Taxonomy" id="1974635"/>
    <lineage>
        <taxon>Bacteria</taxon>
        <taxon>Candidatus Lloydiibacteriota</taxon>
    </lineage>
</organism>
<feature type="transmembrane region" description="Helical" evidence="1">
    <location>
        <begin position="7"/>
        <end position="26"/>
    </location>
</feature>
<evidence type="ECO:0000256" key="1">
    <source>
        <dbReference type="SAM" id="Phobius"/>
    </source>
</evidence>
<reference evidence="2 3" key="1">
    <citation type="submission" date="2017-09" db="EMBL/GenBank/DDBJ databases">
        <title>Depth-based differentiation of microbial function through sediment-hosted aquifers and enrichment of novel symbionts in the deep terrestrial subsurface.</title>
        <authorList>
            <person name="Probst A.J."/>
            <person name="Ladd B."/>
            <person name="Jarett J.K."/>
            <person name="Geller-Mcgrath D.E."/>
            <person name="Sieber C.M."/>
            <person name="Emerson J.B."/>
            <person name="Anantharaman K."/>
            <person name="Thomas B.C."/>
            <person name="Malmstrom R."/>
            <person name="Stieglmeier M."/>
            <person name="Klingl A."/>
            <person name="Woyke T."/>
            <person name="Ryan C.M."/>
            <person name="Banfield J.F."/>
        </authorList>
    </citation>
    <scope>NUCLEOTIDE SEQUENCE [LARGE SCALE GENOMIC DNA]</scope>
    <source>
        <strain evidence="2">CG22_combo_CG10-13_8_21_14_all_47_15</strain>
    </source>
</reference>
<comment type="caution">
    <text evidence="2">The sequence shown here is derived from an EMBL/GenBank/DDBJ whole genome shotgun (WGS) entry which is preliminary data.</text>
</comment>
<evidence type="ECO:0000313" key="3">
    <source>
        <dbReference type="Proteomes" id="UP000230638"/>
    </source>
</evidence>
<name>A0A2H0CUZ7_9BACT</name>
<keyword evidence="1" id="KW-0812">Transmembrane</keyword>
<dbReference type="AlphaFoldDB" id="A0A2H0CUZ7"/>
<dbReference type="EMBL" id="PCTL01000009">
    <property type="protein sequence ID" value="PIP73727.1"/>
    <property type="molecule type" value="Genomic_DNA"/>
</dbReference>
<evidence type="ECO:0000313" key="2">
    <source>
        <dbReference type="EMBL" id="PIP73727.1"/>
    </source>
</evidence>
<proteinExistence type="predicted"/>
<gene>
    <name evidence="2" type="ORF">COW88_01070</name>
</gene>
<sequence length="183" mass="20589">MRRLNQIIFGILLLALLIYFFVFPLIERVVAHGATTNEYSIDRNCFKEGAAYDAENCIWLVLGLGVSLEKNGARILYINPNSPVYPFLISGTLILSVKFNEIVSNNSSAKTQLTEMSIGEFNSLYPLEALIASGDEEPFIQFCRDPAFCDNGFWTQIGINKNRWSSGTRPRYSPPELQKPPSK</sequence>
<accession>A0A2H0CUZ7</accession>
<keyword evidence="1" id="KW-0472">Membrane</keyword>
<keyword evidence="1" id="KW-1133">Transmembrane helix</keyword>